<dbReference type="Gene3D" id="1.25.40.10">
    <property type="entry name" value="Tetratricopeptide repeat domain"/>
    <property type="match status" value="1"/>
</dbReference>
<evidence type="ECO:0000256" key="2">
    <source>
        <dbReference type="PROSITE-ProRule" id="PRU00708"/>
    </source>
</evidence>
<dbReference type="InterPro" id="IPR002885">
    <property type="entry name" value="PPR_rpt"/>
</dbReference>
<gene>
    <name evidence="3" type="ORF">LWI29_001205</name>
</gene>
<evidence type="ECO:0000313" key="3">
    <source>
        <dbReference type="EMBL" id="KAK0594845.1"/>
    </source>
</evidence>
<organism evidence="3 4">
    <name type="scientific">Acer saccharum</name>
    <name type="common">Sugar maple</name>
    <dbReference type="NCBI Taxonomy" id="4024"/>
    <lineage>
        <taxon>Eukaryota</taxon>
        <taxon>Viridiplantae</taxon>
        <taxon>Streptophyta</taxon>
        <taxon>Embryophyta</taxon>
        <taxon>Tracheophyta</taxon>
        <taxon>Spermatophyta</taxon>
        <taxon>Magnoliopsida</taxon>
        <taxon>eudicotyledons</taxon>
        <taxon>Gunneridae</taxon>
        <taxon>Pentapetalae</taxon>
        <taxon>rosids</taxon>
        <taxon>malvids</taxon>
        <taxon>Sapindales</taxon>
        <taxon>Sapindaceae</taxon>
        <taxon>Hippocastanoideae</taxon>
        <taxon>Acereae</taxon>
        <taxon>Acer</taxon>
    </lineage>
</organism>
<comment type="caution">
    <text evidence="3">The sequence shown here is derived from an EMBL/GenBank/DDBJ whole genome shotgun (WGS) entry which is preliminary data.</text>
</comment>
<name>A0AA39SQ79_ACESA</name>
<dbReference type="InterPro" id="IPR011990">
    <property type="entry name" value="TPR-like_helical_dom_sf"/>
</dbReference>
<dbReference type="PANTHER" id="PTHR47926">
    <property type="entry name" value="PENTATRICOPEPTIDE REPEAT-CONTAINING PROTEIN"/>
    <property type="match status" value="1"/>
</dbReference>
<reference evidence="3" key="1">
    <citation type="journal article" date="2022" name="Plant J.">
        <title>Strategies of tolerance reflected in two North American maple genomes.</title>
        <authorList>
            <person name="McEvoy S.L."/>
            <person name="Sezen U.U."/>
            <person name="Trouern-Trend A."/>
            <person name="McMahon S.M."/>
            <person name="Schaberg P.G."/>
            <person name="Yang J."/>
            <person name="Wegrzyn J.L."/>
            <person name="Swenson N.G."/>
        </authorList>
    </citation>
    <scope>NUCLEOTIDE SEQUENCE</scope>
    <source>
        <strain evidence="3">NS2018</strain>
    </source>
</reference>
<dbReference type="EMBL" id="JAUESC010000004">
    <property type="protein sequence ID" value="KAK0594845.1"/>
    <property type="molecule type" value="Genomic_DNA"/>
</dbReference>
<sequence length="134" mass="14687">MRGEDSGIVSARRLFDDICERNVVAWNTLLKGYVRCGDINGAQRVFDEMPQRNVVSWTTMISGCAHNGGCVSKRCLGNGSEVLINRAFRTAIKGEVALTLEKAENEVLGHDVVNTILQRKLTRTIVGNGSIEGH</sequence>
<keyword evidence="1" id="KW-0677">Repeat</keyword>
<accession>A0AA39SQ79</accession>
<dbReference type="Proteomes" id="UP001168877">
    <property type="component" value="Unassembled WGS sequence"/>
</dbReference>
<keyword evidence="4" id="KW-1185">Reference proteome</keyword>
<dbReference type="Pfam" id="PF13041">
    <property type="entry name" value="PPR_2"/>
    <property type="match status" value="1"/>
</dbReference>
<evidence type="ECO:0008006" key="5">
    <source>
        <dbReference type="Google" id="ProtNLM"/>
    </source>
</evidence>
<protein>
    <recommendedName>
        <fullName evidence="5">Pentatricopeptide repeat-containing protein</fullName>
    </recommendedName>
</protein>
<dbReference type="NCBIfam" id="TIGR00756">
    <property type="entry name" value="PPR"/>
    <property type="match status" value="1"/>
</dbReference>
<evidence type="ECO:0000256" key="1">
    <source>
        <dbReference type="ARBA" id="ARBA00022737"/>
    </source>
</evidence>
<proteinExistence type="predicted"/>
<dbReference type="GO" id="GO:0003723">
    <property type="term" value="F:RNA binding"/>
    <property type="evidence" value="ECO:0007669"/>
    <property type="project" value="InterPro"/>
</dbReference>
<evidence type="ECO:0000313" key="4">
    <source>
        <dbReference type="Proteomes" id="UP001168877"/>
    </source>
</evidence>
<dbReference type="AlphaFoldDB" id="A0AA39SQ79"/>
<feature type="repeat" description="PPR" evidence="2">
    <location>
        <begin position="22"/>
        <end position="56"/>
    </location>
</feature>
<reference evidence="3" key="2">
    <citation type="submission" date="2023-06" db="EMBL/GenBank/DDBJ databases">
        <authorList>
            <person name="Swenson N.G."/>
            <person name="Wegrzyn J.L."/>
            <person name="Mcevoy S.L."/>
        </authorList>
    </citation>
    <scope>NUCLEOTIDE SEQUENCE</scope>
    <source>
        <strain evidence="3">NS2018</strain>
        <tissue evidence="3">Leaf</tissue>
    </source>
</reference>
<dbReference type="PROSITE" id="PS51375">
    <property type="entry name" value="PPR"/>
    <property type="match status" value="1"/>
</dbReference>
<dbReference type="InterPro" id="IPR046960">
    <property type="entry name" value="PPR_At4g14850-like_plant"/>
</dbReference>
<dbReference type="GO" id="GO:0009451">
    <property type="term" value="P:RNA modification"/>
    <property type="evidence" value="ECO:0007669"/>
    <property type="project" value="InterPro"/>
</dbReference>